<evidence type="ECO:0000256" key="3">
    <source>
        <dbReference type="ARBA" id="ARBA00022801"/>
    </source>
</evidence>
<dbReference type="GO" id="GO:0006508">
    <property type="term" value="P:proteolysis"/>
    <property type="evidence" value="ECO:0007669"/>
    <property type="project" value="UniProtKB-KW"/>
</dbReference>
<dbReference type="InterPro" id="IPR055210">
    <property type="entry name" value="CtpA/B_N"/>
</dbReference>
<dbReference type="InterPro" id="IPR005151">
    <property type="entry name" value="Tail-specific_protease"/>
</dbReference>
<evidence type="ECO:0000259" key="7">
    <source>
        <dbReference type="PROSITE" id="PS50106"/>
    </source>
</evidence>
<dbReference type="InterPro" id="IPR004447">
    <property type="entry name" value="Peptidase_S41A"/>
</dbReference>
<keyword evidence="4 5" id="KW-0720">Serine protease</keyword>
<evidence type="ECO:0000313" key="9">
    <source>
        <dbReference type="Proteomes" id="UP000191154"/>
    </source>
</evidence>
<dbReference type="SMART" id="SM00245">
    <property type="entry name" value="TSPc"/>
    <property type="match status" value="1"/>
</dbReference>
<comment type="caution">
    <text evidence="8">The sequence shown here is derived from an EMBL/GenBank/DDBJ whole genome shotgun (WGS) entry which is preliminary data.</text>
</comment>
<sequence length="423" mass="46239">MKQFGNDVFTCSKRRRRKINFNFILFITCLLIITSGASLFLGNYIATKGVFLIKASDEVVSTAKQINDGGKYAALFTVRDTLMEKFDGEINDDVLLDGAIKGMTNALNDPYTVFMNENEFNSFMKQSNGSITGIGVEVTSKDNKIVIKSPIKDSPAEKAGLKENDVIEKINDVELSGSDTQKLIAMIADSKDSEVKLTIKREEAEPFDVNLKPEEVKINSVRGEMLDSSVGYIRIKTFMNENTSKDFQDEIQSLKDQGMKGMILDLRDNPGGLLSEGVGVASQFIPDGKIVTYTVDKYGNKNESLSTGGIAQDIPLVILVNGDSASASEVVTGALRDYGIATVIGETTFGKGIVQQSIKFNDGIGGLKVTISKYYTPNGENIHKKGITPDIQVTTPVKLDENGYDKNGDEQLKSAIEQIEQKI</sequence>
<keyword evidence="2 5" id="KW-0645">Protease</keyword>
<evidence type="ECO:0000313" key="8">
    <source>
        <dbReference type="EMBL" id="OOM16620.1"/>
    </source>
</evidence>
<dbReference type="Pfam" id="PF22694">
    <property type="entry name" value="CtpB_N-like"/>
    <property type="match status" value="1"/>
</dbReference>
<comment type="similarity">
    <text evidence="1 5">Belongs to the peptidase S41A family.</text>
</comment>
<proteinExistence type="inferred from homology"/>
<dbReference type="EC" id="3.4.21.102" evidence="8"/>
<keyword evidence="6" id="KW-0472">Membrane</keyword>
<evidence type="ECO:0000256" key="2">
    <source>
        <dbReference type="ARBA" id="ARBA00022670"/>
    </source>
</evidence>
<feature type="domain" description="PDZ" evidence="7">
    <location>
        <begin position="120"/>
        <end position="203"/>
    </location>
</feature>
<dbReference type="InterPro" id="IPR029045">
    <property type="entry name" value="ClpP/crotonase-like_dom_sf"/>
</dbReference>
<dbReference type="GO" id="GO:0004252">
    <property type="term" value="F:serine-type endopeptidase activity"/>
    <property type="evidence" value="ECO:0007669"/>
    <property type="project" value="UniProtKB-EC"/>
</dbReference>
<dbReference type="NCBIfam" id="TIGR00225">
    <property type="entry name" value="prc"/>
    <property type="match status" value="1"/>
</dbReference>
<protein>
    <submittedName>
        <fullName evidence="8">Carboxy-terminal processing protease CtpA</fullName>
        <ecNumber evidence="8">3.4.21.102</ecNumber>
    </submittedName>
</protein>
<keyword evidence="3 5" id="KW-0378">Hydrolase</keyword>
<evidence type="ECO:0000256" key="6">
    <source>
        <dbReference type="SAM" id="Phobius"/>
    </source>
</evidence>
<evidence type="ECO:0000256" key="4">
    <source>
        <dbReference type="ARBA" id="ARBA00022825"/>
    </source>
</evidence>
<dbReference type="InterPro" id="IPR001478">
    <property type="entry name" value="PDZ"/>
</dbReference>
<dbReference type="SMART" id="SM00228">
    <property type="entry name" value="PDZ"/>
    <property type="match status" value="1"/>
</dbReference>
<dbReference type="Gene3D" id="3.30.750.44">
    <property type="match status" value="1"/>
</dbReference>
<accession>A0A1S8NJJ5</accession>
<dbReference type="CDD" id="cd07560">
    <property type="entry name" value="Peptidase_S41_CPP"/>
    <property type="match status" value="1"/>
</dbReference>
<dbReference type="GO" id="GO:0007165">
    <property type="term" value="P:signal transduction"/>
    <property type="evidence" value="ECO:0007669"/>
    <property type="project" value="TreeGrafter"/>
</dbReference>
<dbReference type="GO" id="GO:0030288">
    <property type="term" value="C:outer membrane-bounded periplasmic space"/>
    <property type="evidence" value="ECO:0007669"/>
    <property type="project" value="TreeGrafter"/>
</dbReference>
<dbReference type="PANTHER" id="PTHR32060">
    <property type="entry name" value="TAIL-SPECIFIC PROTEASE"/>
    <property type="match status" value="1"/>
</dbReference>
<keyword evidence="6" id="KW-1133">Transmembrane helix</keyword>
<name>A0A1S8NJJ5_CLOSA</name>
<dbReference type="EMBL" id="LZYZ01000001">
    <property type="protein sequence ID" value="OOM16620.1"/>
    <property type="molecule type" value="Genomic_DNA"/>
</dbReference>
<evidence type="ECO:0000256" key="5">
    <source>
        <dbReference type="RuleBase" id="RU004404"/>
    </source>
</evidence>
<dbReference type="SUPFAM" id="SSF50156">
    <property type="entry name" value="PDZ domain-like"/>
    <property type="match status" value="1"/>
</dbReference>
<dbReference type="CDD" id="cd06782">
    <property type="entry name" value="cpPDZ_CPP-like"/>
    <property type="match status" value="1"/>
</dbReference>
<dbReference type="Gene3D" id="3.90.226.10">
    <property type="entry name" value="2-enoyl-CoA Hydratase, Chain A, domain 1"/>
    <property type="match status" value="1"/>
</dbReference>
<gene>
    <name evidence="8" type="primary">ctpA</name>
    <name evidence="8" type="ORF">CLOSAC_08910</name>
</gene>
<reference evidence="8 9" key="1">
    <citation type="submission" date="2016-05" db="EMBL/GenBank/DDBJ databases">
        <title>Microbial solvent formation.</title>
        <authorList>
            <person name="Poehlein A."/>
            <person name="Montoya Solano J.D."/>
            <person name="Flitsch S."/>
            <person name="Krabben P."/>
            <person name="Duerre P."/>
            <person name="Daniel R."/>
        </authorList>
    </citation>
    <scope>NUCLEOTIDE SEQUENCE [LARGE SCALE GENOMIC DNA]</scope>
    <source>
        <strain evidence="8 9">L1-8</strain>
    </source>
</reference>
<dbReference type="InterPro" id="IPR036034">
    <property type="entry name" value="PDZ_sf"/>
</dbReference>
<dbReference type="Gene3D" id="2.30.42.10">
    <property type="match status" value="1"/>
</dbReference>
<dbReference type="PROSITE" id="PS50106">
    <property type="entry name" value="PDZ"/>
    <property type="match status" value="1"/>
</dbReference>
<dbReference type="Pfam" id="PF13180">
    <property type="entry name" value="PDZ_2"/>
    <property type="match status" value="1"/>
</dbReference>
<organism evidence="8 9">
    <name type="scientific">Clostridium saccharobutylicum</name>
    <dbReference type="NCBI Taxonomy" id="169679"/>
    <lineage>
        <taxon>Bacteria</taxon>
        <taxon>Bacillati</taxon>
        <taxon>Bacillota</taxon>
        <taxon>Clostridia</taxon>
        <taxon>Eubacteriales</taxon>
        <taxon>Clostridiaceae</taxon>
        <taxon>Clostridium</taxon>
    </lineage>
</organism>
<dbReference type="SUPFAM" id="SSF52096">
    <property type="entry name" value="ClpP/crotonase"/>
    <property type="match status" value="1"/>
</dbReference>
<dbReference type="Proteomes" id="UP000191154">
    <property type="component" value="Unassembled WGS sequence"/>
</dbReference>
<dbReference type="Pfam" id="PF03572">
    <property type="entry name" value="Peptidase_S41"/>
    <property type="match status" value="1"/>
</dbReference>
<evidence type="ECO:0000256" key="1">
    <source>
        <dbReference type="ARBA" id="ARBA00009179"/>
    </source>
</evidence>
<feature type="transmembrane region" description="Helical" evidence="6">
    <location>
        <begin position="21"/>
        <end position="46"/>
    </location>
</feature>
<dbReference type="STRING" id="169679.CSACC_42780"/>
<dbReference type="AlphaFoldDB" id="A0A1S8NJJ5"/>
<keyword evidence="6" id="KW-0812">Transmembrane</keyword>
<dbReference type="PANTHER" id="PTHR32060:SF30">
    <property type="entry name" value="CARBOXY-TERMINAL PROCESSING PROTEASE CTPA"/>
    <property type="match status" value="1"/>
</dbReference>